<reference evidence="8 9" key="1">
    <citation type="journal article" date="2016" name="Nat. Commun.">
        <title>Thousands of microbial genomes shed light on interconnected biogeochemical processes in an aquifer system.</title>
        <authorList>
            <person name="Anantharaman K."/>
            <person name="Brown C.T."/>
            <person name="Hug L.A."/>
            <person name="Sharon I."/>
            <person name="Castelle C.J."/>
            <person name="Probst A.J."/>
            <person name="Thomas B.C."/>
            <person name="Singh A."/>
            <person name="Wilkins M.J."/>
            <person name="Karaoz U."/>
            <person name="Brodie E.L."/>
            <person name="Williams K.H."/>
            <person name="Hubbard S.S."/>
            <person name="Banfield J.F."/>
        </authorList>
    </citation>
    <scope>NUCLEOTIDE SEQUENCE [LARGE SCALE GENOMIC DNA]</scope>
</reference>
<feature type="transmembrane region" description="Helical" evidence="6">
    <location>
        <begin position="21"/>
        <end position="40"/>
    </location>
</feature>
<feature type="transmembrane region" description="Helical" evidence="6">
    <location>
        <begin position="85"/>
        <end position="104"/>
    </location>
</feature>
<accession>A0A1F6M8W4</accession>
<dbReference type="EMBL" id="MFQD01000015">
    <property type="protein sequence ID" value="OGH68074.1"/>
    <property type="molecule type" value="Genomic_DNA"/>
</dbReference>
<comment type="subcellular location">
    <subcellularLocation>
        <location evidence="1">Membrane</location>
        <topology evidence="1">Multi-pass membrane protein</topology>
    </subcellularLocation>
</comment>
<dbReference type="GO" id="GO:0005886">
    <property type="term" value="C:plasma membrane"/>
    <property type="evidence" value="ECO:0007669"/>
    <property type="project" value="TreeGrafter"/>
</dbReference>
<sequence length="138" mass="16046">MKHHIRAAATWIFNERVRLTRYFITGCSAVIVDAGLYILFTRALSLEEVASNVLSTTCGALYVFLLNKFWSFGSRGGTVRQSRRFLILFMFNYIFSQATFYLLVEKIGFHDLLTKLGIIALMVSWNFLLYKYWVYAVE</sequence>
<gene>
    <name evidence="8" type="ORF">A3C15_00830</name>
</gene>
<keyword evidence="5 6" id="KW-0472">Membrane</keyword>
<feature type="domain" description="GtrA/DPMS transmembrane" evidence="7">
    <location>
        <begin position="21"/>
        <end position="134"/>
    </location>
</feature>
<keyword evidence="3 6" id="KW-0812">Transmembrane</keyword>
<comment type="similarity">
    <text evidence="2">Belongs to the GtrA family.</text>
</comment>
<evidence type="ECO:0000256" key="2">
    <source>
        <dbReference type="ARBA" id="ARBA00009399"/>
    </source>
</evidence>
<dbReference type="STRING" id="1798682.A3C15_00830"/>
<evidence type="ECO:0000256" key="5">
    <source>
        <dbReference type="ARBA" id="ARBA00023136"/>
    </source>
</evidence>
<protein>
    <recommendedName>
        <fullName evidence="7">GtrA/DPMS transmembrane domain-containing protein</fullName>
    </recommendedName>
</protein>
<feature type="transmembrane region" description="Helical" evidence="6">
    <location>
        <begin position="116"/>
        <end position="134"/>
    </location>
</feature>
<evidence type="ECO:0000256" key="3">
    <source>
        <dbReference type="ARBA" id="ARBA00022692"/>
    </source>
</evidence>
<proteinExistence type="inferred from homology"/>
<evidence type="ECO:0000259" key="7">
    <source>
        <dbReference type="Pfam" id="PF04138"/>
    </source>
</evidence>
<feature type="transmembrane region" description="Helical" evidence="6">
    <location>
        <begin position="52"/>
        <end position="73"/>
    </location>
</feature>
<dbReference type="InterPro" id="IPR007267">
    <property type="entry name" value="GtrA_DPMS_TM"/>
</dbReference>
<dbReference type="InterPro" id="IPR051401">
    <property type="entry name" value="GtrA_CellWall_Glycosyl"/>
</dbReference>
<dbReference type="Pfam" id="PF04138">
    <property type="entry name" value="GtrA_DPMS_TM"/>
    <property type="match status" value="1"/>
</dbReference>
<evidence type="ECO:0000256" key="6">
    <source>
        <dbReference type="SAM" id="Phobius"/>
    </source>
</evidence>
<name>A0A1F6M8W4_9BACT</name>
<keyword evidence="4 6" id="KW-1133">Transmembrane helix</keyword>
<dbReference type="GO" id="GO:0000271">
    <property type="term" value="P:polysaccharide biosynthetic process"/>
    <property type="evidence" value="ECO:0007669"/>
    <property type="project" value="InterPro"/>
</dbReference>
<evidence type="ECO:0000313" key="9">
    <source>
        <dbReference type="Proteomes" id="UP000176532"/>
    </source>
</evidence>
<dbReference type="PANTHER" id="PTHR38459:SF1">
    <property type="entry name" value="PROPHAGE BACTOPRENOL-LINKED GLUCOSE TRANSLOCASE HOMOLOG"/>
    <property type="match status" value="1"/>
</dbReference>
<comment type="caution">
    <text evidence="8">The sequence shown here is derived from an EMBL/GenBank/DDBJ whole genome shotgun (WGS) entry which is preliminary data.</text>
</comment>
<dbReference type="PANTHER" id="PTHR38459">
    <property type="entry name" value="PROPHAGE BACTOPRENOL-LINKED GLUCOSE TRANSLOCASE HOMOLOG"/>
    <property type="match status" value="1"/>
</dbReference>
<evidence type="ECO:0000313" key="8">
    <source>
        <dbReference type="EMBL" id="OGH68074.1"/>
    </source>
</evidence>
<evidence type="ECO:0000256" key="1">
    <source>
        <dbReference type="ARBA" id="ARBA00004141"/>
    </source>
</evidence>
<evidence type="ECO:0000256" key="4">
    <source>
        <dbReference type="ARBA" id="ARBA00022989"/>
    </source>
</evidence>
<dbReference type="Proteomes" id="UP000176532">
    <property type="component" value="Unassembled WGS sequence"/>
</dbReference>
<organism evidence="8 9">
    <name type="scientific">Candidatus Magasanikbacteria bacterium RIFCSPHIGHO2_02_FULL_50_9b</name>
    <dbReference type="NCBI Taxonomy" id="1798682"/>
    <lineage>
        <taxon>Bacteria</taxon>
        <taxon>Candidatus Magasanikiibacteriota</taxon>
    </lineage>
</organism>
<dbReference type="AlphaFoldDB" id="A0A1F6M8W4"/>